<keyword evidence="2" id="KW-0812">Transmembrane</keyword>
<dbReference type="SUPFAM" id="SSF49562">
    <property type="entry name" value="C2 domain (Calcium/lipid-binding domain, CaLB)"/>
    <property type="match status" value="1"/>
</dbReference>
<evidence type="ECO:0000256" key="3">
    <source>
        <dbReference type="ARBA" id="ARBA00022737"/>
    </source>
</evidence>
<evidence type="ECO:0000256" key="5">
    <source>
        <dbReference type="ARBA" id="ARBA00023136"/>
    </source>
</evidence>
<name>A0ABQ7R8J0_PLUXY</name>
<evidence type="ECO:0000256" key="2">
    <source>
        <dbReference type="ARBA" id="ARBA00022692"/>
    </source>
</evidence>
<comment type="subcellular location">
    <subcellularLocation>
        <location evidence="1">Membrane</location>
        <topology evidence="1">Single-pass membrane protein</topology>
    </subcellularLocation>
</comment>
<feature type="compositionally biased region" description="Polar residues" evidence="6">
    <location>
        <begin position="270"/>
        <end position="279"/>
    </location>
</feature>
<dbReference type="PANTHER" id="PTHR12546:SF60">
    <property type="entry name" value="MISFIRE, ISOFORM F"/>
    <property type="match status" value="1"/>
</dbReference>
<keyword evidence="4" id="KW-1133">Transmembrane helix</keyword>
<comment type="caution">
    <text evidence="8">The sequence shown here is derived from an EMBL/GenBank/DDBJ whole genome shotgun (WGS) entry which is preliminary data.</text>
</comment>
<feature type="compositionally biased region" description="Polar residues" evidence="6">
    <location>
        <begin position="143"/>
        <end position="154"/>
    </location>
</feature>
<evidence type="ECO:0000256" key="6">
    <source>
        <dbReference type="SAM" id="MobiDB-lite"/>
    </source>
</evidence>
<organism evidence="8 9">
    <name type="scientific">Plutella xylostella</name>
    <name type="common">Diamondback moth</name>
    <name type="synonym">Plutella maculipennis</name>
    <dbReference type="NCBI Taxonomy" id="51655"/>
    <lineage>
        <taxon>Eukaryota</taxon>
        <taxon>Metazoa</taxon>
        <taxon>Ecdysozoa</taxon>
        <taxon>Arthropoda</taxon>
        <taxon>Hexapoda</taxon>
        <taxon>Insecta</taxon>
        <taxon>Pterygota</taxon>
        <taxon>Neoptera</taxon>
        <taxon>Endopterygota</taxon>
        <taxon>Lepidoptera</taxon>
        <taxon>Glossata</taxon>
        <taxon>Ditrysia</taxon>
        <taxon>Yponomeutoidea</taxon>
        <taxon>Plutellidae</taxon>
        <taxon>Plutella</taxon>
    </lineage>
</organism>
<dbReference type="Proteomes" id="UP000823941">
    <property type="component" value="Chromosome 1"/>
</dbReference>
<evidence type="ECO:0000256" key="1">
    <source>
        <dbReference type="ARBA" id="ARBA00004167"/>
    </source>
</evidence>
<dbReference type="PANTHER" id="PTHR12546">
    <property type="entry name" value="FER-1-LIKE"/>
    <property type="match status" value="1"/>
</dbReference>
<dbReference type="InterPro" id="IPR037720">
    <property type="entry name" value="C2B_Ferlin"/>
</dbReference>
<feature type="domain" description="C2" evidence="7">
    <location>
        <begin position="291"/>
        <end position="376"/>
    </location>
</feature>
<keyword evidence="9" id="KW-1185">Reference proteome</keyword>
<keyword evidence="3" id="KW-0677">Repeat</keyword>
<proteinExistence type="predicted"/>
<dbReference type="InterPro" id="IPR000008">
    <property type="entry name" value="C2_dom"/>
</dbReference>
<evidence type="ECO:0000259" key="7">
    <source>
        <dbReference type="PROSITE" id="PS50004"/>
    </source>
</evidence>
<feature type="non-terminal residue" evidence="8">
    <location>
        <position position="376"/>
    </location>
</feature>
<dbReference type="CDD" id="cd04011">
    <property type="entry name" value="C2B_Ferlin"/>
    <property type="match status" value="1"/>
</dbReference>
<accession>A0ABQ7R8J0</accession>
<evidence type="ECO:0000313" key="8">
    <source>
        <dbReference type="EMBL" id="KAG7313638.1"/>
    </source>
</evidence>
<evidence type="ECO:0000256" key="4">
    <source>
        <dbReference type="ARBA" id="ARBA00022989"/>
    </source>
</evidence>
<dbReference type="Gene3D" id="2.60.40.150">
    <property type="entry name" value="C2 domain"/>
    <property type="match status" value="2"/>
</dbReference>
<protein>
    <recommendedName>
        <fullName evidence="7">C2 domain-containing protein</fullName>
    </recommendedName>
</protein>
<feature type="region of interest" description="Disordered" evidence="6">
    <location>
        <begin position="142"/>
        <end position="164"/>
    </location>
</feature>
<dbReference type="InterPro" id="IPR037721">
    <property type="entry name" value="Ferlin"/>
</dbReference>
<dbReference type="InterPro" id="IPR035892">
    <property type="entry name" value="C2_domain_sf"/>
</dbReference>
<reference evidence="8 9" key="1">
    <citation type="submission" date="2021-06" db="EMBL/GenBank/DDBJ databases">
        <title>A haploid diamondback moth (Plutella xylostella L.) genome assembly resolves 31 chromosomes and identifies a diamide resistance mutation.</title>
        <authorList>
            <person name="Ward C.M."/>
            <person name="Perry K.D."/>
            <person name="Baker G."/>
            <person name="Powis K."/>
            <person name="Heckel D.G."/>
            <person name="Baxter S.W."/>
        </authorList>
    </citation>
    <scope>NUCLEOTIDE SEQUENCE [LARGE SCALE GENOMIC DNA]</scope>
    <source>
        <strain evidence="8 9">LV</strain>
        <tissue evidence="8">Single pupa</tissue>
    </source>
</reference>
<evidence type="ECO:0000313" key="9">
    <source>
        <dbReference type="Proteomes" id="UP000823941"/>
    </source>
</evidence>
<dbReference type="Pfam" id="PF00168">
    <property type="entry name" value="C2"/>
    <property type="match status" value="1"/>
</dbReference>
<gene>
    <name evidence="8" type="ORF">JYU34_000796</name>
</gene>
<sequence>MSLVVKLNRFKVLKCKSEIYAKLEFRGAAKYSNILSDSEDIVYVHERFEWMVSRPVGPGEVLTLQLLTRVRWGSPRMLGVYTLGLQLLVSEGQLSVTDTLVDERNRAVPVFVDMDVIYVSPSVEIMMPDDVISRHSLEGSRVSVHTSGRSSGSAPSEDEENTLEDIERNIASVERTMQSERGKEWVVDIESGDESRARKLKIAGKRLLRRGFSMGANDKVVTISEGRKRTSTLRNMRSLIRLGKQRPRDDDELALLEPVAGPSSEPDRPISQTSVSSDDIPSVHGMSDTPRKRKLALDTAGPTALKAADFQVCVTVIEARQLAGLNMDPVVCVQVGDVRKYTSVKESTNCPYYNEYFVFDFHMPPIMLFDKIITLS</sequence>
<dbReference type="EMBL" id="JAHIBW010000001">
    <property type="protein sequence ID" value="KAG7313638.1"/>
    <property type="molecule type" value="Genomic_DNA"/>
</dbReference>
<keyword evidence="5" id="KW-0472">Membrane</keyword>
<feature type="region of interest" description="Disordered" evidence="6">
    <location>
        <begin position="257"/>
        <end position="291"/>
    </location>
</feature>
<dbReference type="PROSITE" id="PS50004">
    <property type="entry name" value="C2"/>
    <property type="match status" value="1"/>
</dbReference>